<keyword evidence="1" id="KW-0472">Membrane</keyword>
<reference evidence="4" key="1">
    <citation type="submission" date="2016-06" db="UniProtKB">
        <authorList>
            <consortium name="WormBaseParasite"/>
        </authorList>
    </citation>
    <scope>IDENTIFICATION</scope>
</reference>
<keyword evidence="1" id="KW-1133">Transmembrane helix</keyword>
<evidence type="ECO:0000256" key="1">
    <source>
        <dbReference type="SAM" id="Phobius"/>
    </source>
</evidence>
<dbReference type="EMBL" id="UZAK01007614">
    <property type="protein sequence ID" value="VDO92851.1"/>
    <property type="molecule type" value="Genomic_DNA"/>
</dbReference>
<keyword evidence="1" id="KW-0812">Transmembrane</keyword>
<proteinExistence type="predicted"/>
<accession>A0A183JQT2</accession>
<organism evidence="4">
    <name type="scientific">Schistosoma curassoni</name>
    <dbReference type="NCBI Taxonomy" id="6186"/>
    <lineage>
        <taxon>Eukaryota</taxon>
        <taxon>Metazoa</taxon>
        <taxon>Spiralia</taxon>
        <taxon>Lophotrochozoa</taxon>
        <taxon>Platyhelminthes</taxon>
        <taxon>Trematoda</taxon>
        <taxon>Digenea</taxon>
        <taxon>Strigeidida</taxon>
        <taxon>Schistosomatoidea</taxon>
        <taxon>Schistosomatidae</taxon>
        <taxon>Schistosoma</taxon>
    </lineage>
</organism>
<dbReference type="Proteomes" id="UP000279833">
    <property type="component" value="Unassembled WGS sequence"/>
</dbReference>
<name>A0A183JQT2_9TREM</name>
<evidence type="ECO:0000313" key="2">
    <source>
        <dbReference type="EMBL" id="VDO92851.1"/>
    </source>
</evidence>
<protein>
    <submittedName>
        <fullName evidence="4">ABC transporter</fullName>
    </submittedName>
</protein>
<dbReference type="AlphaFoldDB" id="A0A183JQT2"/>
<keyword evidence="3" id="KW-1185">Reference proteome</keyword>
<feature type="transmembrane region" description="Helical" evidence="1">
    <location>
        <begin position="6"/>
        <end position="22"/>
    </location>
</feature>
<gene>
    <name evidence="2" type="ORF">SCUD_LOCUS5071</name>
</gene>
<evidence type="ECO:0000313" key="4">
    <source>
        <dbReference type="WBParaSite" id="SCUD_0000507101-mRNA-1"/>
    </source>
</evidence>
<evidence type="ECO:0000313" key="3">
    <source>
        <dbReference type="Proteomes" id="UP000279833"/>
    </source>
</evidence>
<dbReference type="WBParaSite" id="SCUD_0000507101-mRNA-1">
    <property type="protein sequence ID" value="SCUD_0000507101-mRNA-1"/>
    <property type="gene ID" value="SCUD_0000507101"/>
</dbReference>
<sequence length="32" mass="3856">MYIYFVIIYGILTLILNLLVIYRHQINKSTLL</sequence>
<reference evidence="2 3" key="2">
    <citation type="submission" date="2018-11" db="EMBL/GenBank/DDBJ databases">
        <authorList>
            <consortium name="Pathogen Informatics"/>
        </authorList>
    </citation>
    <scope>NUCLEOTIDE SEQUENCE [LARGE SCALE GENOMIC DNA]</scope>
    <source>
        <strain evidence="2">Dakar</strain>
        <strain evidence="3">Dakar, Senegal</strain>
    </source>
</reference>